<evidence type="ECO:0000256" key="3">
    <source>
        <dbReference type="ARBA" id="ARBA00022475"/>
    </source>
</evidence>
<keyword evidence="8" id="KW-0325">Glycoprotein</keyword>
<dbReference type="InterPro" id="IPR001320">
    <property type="entry name" value="Iontro_rcpt_C"/>
</dbReference>
<dbReference type="AlphaFoldDB" id="A0AAJ7E007"/>
<evidence type="ECO:0000256" key="6">
    <source>
        <dbReference type="ARBA" id="ARBA00023136"/>
    </source>
</evidence>
<proteinExistence type="inferred from homology"/>
<protein>
    <submittedName>
        <fullName evidence="13">Glutamate receptor ionotropic, kainate 5-like</fullName>
    </submittedName>
</protein>
<reference evidence="13" key="1">
    <citation type="submission" date="2025-08" db="UniProtKB">
        <authorList>
            <consortium name="RefSeq"/>
        </authorList>
    </citation>
    <scope>IDENTIFICATION</scope>
</reference>
<dbReference type="Pfam" id="PF24576">
    <property type="entry name" value="IR75A_N"/>
    <property type="match status" value="1"/>
</dbReference>
<name>A0AAJ7E007_9HYME</name>
<evidence type="ECO:0000259" key="11">
    <source>
        <dbReference type="Pfam" id="PF24576"/>
    </source>
</evidence>
<dbReference type="Proteomes" id="UP000695007">
    <property type="component" value="Unplaced"/>
</dbReference>
<dbReference type="Pfam" id="PF00060">
    <property type="entry name" value="Lig_chan"/>
    <property type="match status" value="1"/>
</dbReference>
<evidence type="ECO:0000256" key="2">
    <source>
        <dbReference type="ARBA" id="ARBA00008685"/>
    </source>
</evidence>
<sequence length="568" mass="65857">MSMRNILKVNYYKLGIIHDMDCPRSHIIFDQKLCINFHALSVAIQRAIVKAIILKFAAARLPFNESYLWLTVTTASEIPTTILDKLPLTVESELTLVLTRKLTYTLYDVYNHSYRHGGKLNVTYMGYWNDNTLVNHLAQYKYKRRQDFHGLQLNFSVVLINEPETDLETYLGTLINSHVDIMMRYHYALILQLRDMYNFKINLKRSETWGYKVNGTYNGIVGDMLNGIVDISASPFQYKKERLDVCEYTVEAYVVKLYFMFRHPKKNAVRNPFLKPFKQNIWWLALNVSVLSWILLFIAAKVEGYYNTNKKSDYYSNSTSETALITFAAVSQQGLNEGPRMYSGRIVFITLFVWALLMYQFYSASIVGSLLAESPKFINTLADLANSDLQVGCENTPYTRDYFKNTNDSASLYLWKKKLKANGEKAWSTAKEGIHEVSKGGYAFFIDSQTAYRIIEDTFEQSKICELTEIELVPPQYVSLITSRHSPFKKMVIYGIRRIIQGGLSQRLFRIFHHRKPNCLESFRSQPLPVEMHEFSPAMFIIISGSILAIIVMSIEYLSMQFVFKRYI</sequence>
<dbReference type="GO" id="GO:0005886">
    <property type="term" value="C:plasma membrane"/>
    <property type="evidence" value="ECO:0007669"/>
    <property type="project" value="UniProtKB-SubCell"/>
</dbReference>
<keyword evidence="6 9" id="KW-0472">Membrane</keyword>
<accession>A0AAJ7E007</accession>
<evidence type="ECO:0000256" key="4">
    <source>
        <dbReference type="ARBA" id="ARBA00022692"/>
    </source>
</evidence>
<dbReference type="RefSeq" id="XP_011502679.1">
    <property type="nucleotide sequence ID" value="XM_011504377.1"/>
</dbReference>
<dbReference type="KEGG" id="csol:105366064"/>
<dbReference type="InterPro" id="IPR052192">
    <property type="entry name" value="Insect_Ionotropic_Sensory_Rcpt"/>
</dbReference>
<evidence type="ECO:0000256" key="1">
    <source>
        <dbReference type="ARBA" id="ARBA00004651"/>
    </source>
</evidence>
<comment type="subcellular location">
    <subcellularLocation>
        <location evidence="1">Cell membrane</location>
        <topology evidence="1">Multi-pass membrane protein</topology>
    </subcellularLocation>
</comment>
<feature type="transmembrane region" description="Helical" evidence="9">
    <location>
        <begin position="538"/>
        <end position="558"/>
    </location>
</feature>
<evidence type="ECO:0000313" key="12">
    <source>
        <dbReference type="Proteomes" id="UP000695007"/>
    </source>
</evidence>
<feature type="transmembrane region" description="Helical" evidence="9">
    <location>
        <begin position="281"/>
        <end position="300"/>
    </location>
</feature>
<comment type="similarity">
    <text evidence="2">Belongs to the glutamate-gated ion channel (TC 1.A.10.1) family.</text>
</comment>
<keyword evidence="3" id="KW-1003">Cell membrane</keyword>
<dbReference type="GO" id="GO:0050906">
    <property type="term" value="P:detection of stimulus involved in sensory perception"/>
    <property type="evidence" value="ECO:0007669"/>
    <property type="project" value="UniProtKB-ARBA"/>
</dbReference>
<feature type="domain" description="Ionotropic receptor 75a N-terminal" evidence="11">
    <location>
        <begin position="46"/>
        <end position="158"/>
    </location>
</feature>
<keyword evidence="12" id="KW-1185">Reference proteome</keyword>
<dbReference type="SUPFAM" id="SSF53850">
    <property type="entry name" value="Periplasmic binding protein-like II"/>
    <property type="match status" value="1"/>
</dbReference>
<keyword evidence="4 9" id="KW-0812">Transmembrane</keyword>
<evidence type="ECO:0000313" key="13">
    <source>
        <dbReference type="RefSeq" id="XP_011502679.1"/>
    </source>
</evidence>
<evidence type="ECO:0000256" key="7">
    <source>
        <dbReference type="ARBA" id="ARBA00023170"/>
    </source>
</evidence>
<evidence type="ECO:0000259" key="10">
    <source>
        <dbReference type="Pfam" id="PF00060"/>
    </source>
</evidence>
<dbReference type="GeneID" id="105366064"/>
<dbReference type="Gene3D" id="1.10.287.70">
    <property type="match status" value="1"/>
</dbReference>
<evidence type="ECO:0000256" key="8">
    <source>
        <dbReference type="ARBA" id="ARBA00023180"/>
    </source>
</evidence>
<evidence type="ECO:0000256" key="9">
    <source>
        <dbReference type="SAM" id="Phobius"/>
    </source>
</evidence>
<feature type="transmembrane region" description="Helical" evidence="9">
    <location>
        <begin position="342"/>
        <end position="362"/>
    </location>
</feature>
<keyword evidence="7" id="KW-0675">Receptor</keyword>
<dbReference type="PANTHER" id="PTHR42643:SF33">
    <property type="entry name" value="GLUTAMATE RECEPTOR 2-LIKE PROTEIN"/>
    <property type="match status" value="1"/>
</dbReference>
<dbReference type="Gene3D" id="3.40.190.10">
    <property type="entry name" value="Periplasmic binding protein-like II"/>
    <property type="match status" value="1"/>
</dbReference>
<organism evidence="12 13">
    <name type="scientific">Ceratosolen solmsi marchali</name>
    <dbReference type="NCBI Taxonomy" id="326594"/>
    <lineage>
        <taxon>Eukaryota</taxon>
        <taxon>Metazoa</taxon>
        <taxon>Ecdysozoa</taxon>
        <taxon>Arthropoda</taxon>
        <taxon>Hexapoda</taxon>
        <taxon>Insecta</taxon>
        <taxon>Pterygota</taxon>
        <taxon>Neoptera</taxon>
        <taxon>Endopterygota</taxon>
        <taxon>Hymenoptera</taxon>
        <taxon>Apocrita</taxon>
        <taxon>Proctotrupomorpha</taxon>
        <taxon>Chalcidoidea</taxon>
        <taxon>Agaonidae</taxon>
        <taxon>Agaoninae</taxon>
        <taxon>Ceratosolen</taxon>
    </lineage>
</organism>
<evidence type="ECO:0000256" key="5">
    <source>
        <dbReference type="ARBA" id="ARBA00022989"/>
    </source>
</evidence>
<keyword evidence="5 9" id="KW-1133">Transmembrane helix</keyword>
<dbReference type="InterPro" id="IPR057074">
    <property type="entry name" value="IR75A_N"/>
</dbReference>
<dbReference type="PANTHER" id="PTHR42643">
    <property type="entry name" value="IONOTROPIC RECEPTOR 20A-RELATED"/>
    <property type="match status" value="1"/>
</dbReference>
<feature type="domain" description="Ionotropic glutamate receptor C-terminal" evidence="10">
    <location>
        <begin position="280"/>
        <end position="416"/>
    </location>
</feature>
<dbReference type="GO" id="GO:0015276">
    <property type="term" value="F:ligand-gated monoatomic ion channel activity"/>
    <property type="evidence" value="ECO:0007669"/>
    <property type="project" value="InterPro"/>
</dbReference>
<gene>
    <name evidence="13" type="primary">LOC105366064</name>
</gene>